<keyword evidence="4" id="KW-1185">Reference proteome</keyword>
<proteinExistence type="predicted"/>
<reference evidence="3" key="1">
    <citation type="journal article" date="2023" name="Insect Mol. Biol.">
        <title>Genome sequencing provides insights into the evolution of gene families encoding plant cell wall-degrading enzymes in longhorned beetles.</title>
        <authorList>
            <person name="Shin N.R."/>
            <person name="Okamura Y."/>
            <person name="Kirsch R."/>
            <person name="Pauchet Y."/>
        </authorList>
    </citation>
    <scope>NUCLEOTIDE SEQUENCE</scope>
    <source>
        <strain evidence="3">RBIC_L_NR</strain>
    </source>
</reference>
<dbReference type="PROSITE" id="PS51450">
    <property type="entry name" value="LRR"/>
    <property type="match status" value="1"/>
</dbReference>
<dbReference type="Pfam" id="PF13855">
    <property type="entry name" value="LRR_8"/>
    <property type="match status" value="1"/>
</dbReference>
<dbReference type="SMART" id="SM00369">
    <property type="entry name" value="LRR_TYP"/>
    <property type="match status" value="2"/>
</dbReference>
<dbReference type="InterPro" id="IPR032675">
    <property type="entry name" value="LRR_dom_sf"/>
</dbReference>
<dbReference type="Proteomes" id="UP001162156">
    <property type="component" value="Unassembled WGS sequence"/>
</dbReference>
<evidence type="ECO:0008006" key="5">
    <source>
        <dbReference type="Google" id="ProtNLM"/>
    </source>
</evidence>
<name>A0AAV8ZNZ3_9CUCU</name>
<evidence type="ECO:0000256" key="1">
    <source>
        <dbReference type="ARBA" id="ARBA00022614"/>
    </source>
</evidence>
<dbReference type="EMBL" id="JANEYF010000851">
    <property type="protein sequence ID" value="KAJ8967465.1"/>
    <property type="molecule type" value="Genomic_DNA"/>
</dbReference>
<dbReference type="InterPro" id="IPR001611">
    <property type="entry name" value="Leu-rich_rpt"/>
</dbReference>
<evidence type="ECO:0000313" key="4">
    <source>
        <dbReference type="Proteomes" id="UP001162156"/>
    </source>
</evidence>
<dbReference type="AlphaFoldDB" id="A0AAV8ZNZ3"/>
<dbReference type="Gene3D" id="3.80.10.10">
    <property type="entry name" value="Ribonuclease Inhibitor"/>
    <property type="match status" value="1"/>
</dbReference>
<accession>A0AAV8ZNZ3</accession>
<comment type="caution">
    <text evidence="3">The sequence shown here is derived from an EMBL/GenBank/DDBJ whole genome shotgun (WGS) entry which is preliminary data.</text>
</comment>
<dbReference type="InterPro" id="IPR050216">
    <property type="entry name" value="LRR_domain-containing"/>
</dbReference>
<evidence type="ECO:0000313" key="3">
    <source>
        <dbReference type="EMBL" id="KAJ8967465.1"/>
    </source>
</evidence>
<protein>
    <recommendedName>
        <fullName evidence="5">Leucine-rich repeat-containing protein 27</fullName>
    </recommendedName>
</protein>
<dbReference type="GO" id="GO:0005737">
    <property type="term" value="C:cytoplasm"/>
    <property type="evidence" value="ECO:0007669"/>
    <property type="project" value="TreeGrafter"/>
</dbReference>
<dbReference type="PANTHER" id="PTHR48051:SF35">
    <property type="entry name" value="LEUCINE-RICH REPEAT-CONTAINING PROTEIN 27"/>
    <property type="match status" value="1"/>
</dbReference>
<keyword evidence="2" id="KW-0677">Repeat</keyword>
<organism evidence="3 4">
    <name type="scientific">Rhamnusium bicolor</name>
    <dbReference type="NCBI Taxonomy" id="1586634"/>
    <lineage>
        <taxon>Eukaryota</taxon>
        <taxon>Metazoa</taxon>
        <taxon>Ecdysozoa</taxon>
        <taxon>Arthropoda</taxon>
        <taxon>Hexapoda</taxon>
        <taxon>Insecta</taxon>
        <taxon>Pterygota</taxon>
        <taxon>Neoptera</taxon>
        <taxon>Endopterygota</taxon>
        <taxon>Coleoptera</taxon>
        <taxon>Polyphaga</taxon>
        <taxon>Cucujiformia</taxon>
        <taxon>Chrysomeloidea</taxon>
        <taxon>Cerambycidae</taxon>
        <taxon>Lepturinae</taxon>
        <taxon>Rhagiini</taxon>
        <taxon>Rhamnusium</taxon>
    </lineage>
</organism>
<dbReference type="SUPFAM" id="SSF52058">
    <property type="entry name" value="L domain-like"/>
    <property type="match status" value="1"/>
</dbReference>
<gene>
    <name evidence="3" type="ORF">NQ314_002779</name>
</gene>
<dbReference type="InterPro" id="IPR003591">
    <property type="entry name" value="Leu-rich_rpt_typical-subtyp"/>
</dbReference>
<keyword evidence="1" id="KW-0433">Leucine-rich repeat</keyword>
<evidence type="ECO:0000256" key="2">
    <source>
        <dbReference type="ARBA" id="ARBA00022737"/>
    </source>
</evidence>
<sequence length="384" mass="44913">MSQHSQLDLISDHSKEKLVEVPREVLEMTNLKMLFLEGNFLYKLPEGFFWKLPRLMWLDLRNNQLECLPRSIAYHQTLENLLLTNNNISRLPNELGLVATLKALQVSENPLIYPSRKIVAEGTKAIRNYLKAQYEILNPVEGMEKRKEIKSDKDEKINYVEESSSSEEQIDYIKKEERNEIYQRIIEDLKNNKASDPDALQPTLHVKKISKANVDERRQQEPVKIVHKISRDGSKISLKSCFNRVGVRSNINKMPDQNLREGWLNQLRILLTDQEKILQQERSAAPYATYEEFSKMPSREDLANRLNIFFKERELSKRGLEKRLNIEKLITDLVEQLKEMENTYTPSRSPRAEIEEAGKQIKTVSLRFQVTRITGTDLCSRTKR</sequence>
<dbReference type="PANTHER" id="PTHR48051">
    <property type="match status" value="1"/>
</dbReference>